<gene>
    <name evidence="1" type="ORF">CJ205_04710</name>
</gene>
<dbReference type="Pfam" id="PF14249">
    <property type="entry name" value="Tocopherol_cycl"/>
    <property type="match status" value="1"/>
</dbReference>
<dbReference type="STRING" id="84521.SAMN04487994_100611"/>
<dbReference type="Proteomes" id="UP000235682">
    <property type="component" value="Unassembled WGS sequence"/>
</dbReference>
<protein>
    <recommendedName>
        <fullName evidence="3">Tocopherol cyclase</fullName>
    </recommendedName>
</protein>
<proteinExistence type="predicted"/>
<accession>A0A1G8JPF6</accession>
<organism evidence="1 2">
    <name type="scientific">Dolosicoccus paucivorans</name>
    <dbReference type="NCBI Taxonomy" id="84521"/>
    <lineage>
        <taxon>Bacteria</taxon>
        <taxon>Bacillati</taxon>
        <taxon>Bacillota</taxon>
        <taxon>Bacilli</taxon>
        <taxon>Lactobacillales</taxon>
        <taxon>Aerococcaceae</taxon>
        <taxon>Dolosicoccus</taxon>
    </lineage>
</organism>
<dbReference type="PANTHER" id="PTHR35309">
    <property type="match status" value="1"/>
</dbReference>
<keyword evidence="2" id="KW-1185">Reference proteome</keyword>
<dbReference type="AlphaFoldDB" id="A0A1G8JPF6"/>
<evidence type="ECO:0000313" key="2">
    <source>
        <dbReference type="Proteomes" id="UP000235682"/>
    </source>
</evidence>
<evidence type="ECO:0008006" key="3">
    <source>
        <dbReference type="Google" id="ProtNLM"/>
    </source>
</evidence>
<name>A0A1G8JPF6_9LACT</name>
<dbReference type="SUPFAM" id="SSF159245">
    <property type="entry name" value="AttH-like"/>
    <property type="match status" value="1"/>
</dbReference>
<dbReference type="PANTHER" id="PTHR35309:SF4">
    <property type="entry name" value="TOCOPHEROL CYCLASE"/>
    <property type="match status" value="1"/>
</dbReference>
<dbReference type="GO" id="GO:0009976">
    <property type="term" value="F:tocopherol cyclase activity"/>
    <property type="evidence" value="ECO:0007669"/>
    <property type="project" value="InterPro"/>
</dbReference>
<comment type="caution">
    <text evidence="1">The sequence shown here is derived from an EMBL/GenBank/DDBJ whole genome shotgun (WGS) entry which is preliminary data.</text>
</comment>
<dbReference type="EMBL" id="PNHE01000016">
    <property type="protein sequence ID" value="PMC58355.1"/>
    <property type="molecule type" value="Genomic_DNA"/>
</dbReference>
<dbReference type="InterPro" id="IPR025893">
    <property type="entry name" value="Tocopherol_cyclase"/>
</dbReference>
<evidence type="ECO:0000313" key="1">
    <source>
        <dbReference type="EMBL" id="PMC58355.1"/>
    </source>
</evidence>
<sequence length="322" mass="37098">MDKWQVQQLKRKHYFEGWYYKLVSADEKTVVAIIPSFAIDKGQITYDLQLFISKRLTDGFEHDVHHLTFSSDQVILSQPKEPMKVQYGKNRFTKESVHLNIQTTDLSLEGSLQLNQLETLNKTRWMPNIMGPFSYLSFMECFHDIGAMDALIEGELQLQGESIDFTNGRAHLEKDWGSSFPKYYIWLQSNHFTTRPRSLFFSWAHIPLGPFWFNGFICHLWTGKEHLRFATYNGTKCHVEVTDPTHVKITLTKGQHQLIIKAHQTGGSVDLKAPKLGLMNQTIKEGLMGSVSFWLYEKETCILEDHSPLAGLEIVSELTPVD</sequence>
<dbReference type="RefSeq" id="WP_092084302.1">
    <property type="nucleotide sequence ID" value="NZ_FNEL01000006.1"/>
</dbReference>
<dbReference type="OrthoDB" id="9772627at2"/>
<reference evidence="1 2" key="1">
    <citation type="submission" date="2017-09" db="EMBL/GenBank/DDBJ databases">
        <title>Bacterial strain isolated from the female urinary microbiota.</title>
        <authorList>
            <person name="Thomas-White K."/>
            <person name="Kumar N."/>
            <person name="Forster S."/>
            <person name="Putonti C."/>
            <person name="Lawley T."/>
            <person name="Wolfe A.J."/>
        </authorList>
    </citation>
    <scope>NUCLEOTIDE SEQUENCE [LARGE SCALE GENOMIC DNA]</scope>
    <source>
        <strain evidence="1 2">UMB0852</strain>
    </source>
</reference>